<dbReference type="Gene3D" id="3.40.50.740">
    <property type="match status" value="1"/>
</dbReference>
<dbReference type="EMBL" id="AFZX01000096">
    <property type="protein sequence ID" value="EHL05527.1"/>
    <property type="molecule type" value="Genomic_DNA"/>
</dbReference>
<evidence type="ECO:0000313" key="9">
    <source>
        <dbReference type="EMBL" id="EHL05527.1"/>
    </source>
</evidence>
<dbReference type="GO" id="GO:0043546">
    <property type="term" value="F:molybdopterin cofactor binding"/>
    <property type="evidence" value="ECO:0007669"/>
    <property type="project" value="InterPro"/>
</dbReference>
<dbReference type="PROSITE" id="PS00932">
    <property type="entry name" value="MOLYBDOPTERIN_PROK_3"/>
    <property type="match status" value="1"/>
</dbReference>
<dbReference type="Gene3D" id="2.20.25.90">
    <property type="entry name" value="ADC-like domains"/>
    <property type="match status" value="1"/>
</dbReference>
<feature type="domain" description="4Fe-4S Mo/W bis-MGD-type" evidence="8">
    <location>
        <begin position="74"/>
        <end position="130"/>
    </location>
</feature>
<evidence type="ECO:0000256" key="3">
    <source>
        <dbReference type="ARBA" id="ARBA00022505"/>
    </source>
</evidence>
<evidence type="ECO:0000256" key="6">
    <source>
        <dbReference type="ARBA" id="ARBA00023004"/>
    </source>
</evidence>
<dbReference type="InterPro" id="IPR050612">
    <property type="entry name" value="Prok_Mopterin_Oxidored"/>
</dbReference>
<dbReference type="GO" id="GO:0018818">
    <property type="term" value="F:acetylene hydratase activity"/>
    <property type="evidence" value="ECO:0007669"/>
    <property type="project" value="InterPro"/>
</dbReference>
<dbReference type="InterPro" id="IPR037949">
    <property type="entry name" value="MopB_CT_Acetylene-hydratase"/>
</dbReference>
<dbReference type="HOGENOM" id="CLU_000422_13_3_9"/>
<dbReference type="InterPro" id="IPR006963">
    <property type="entry name" value="Mopterin_OxRdtase_4Fe-4S_dom"/>
</dbReference>
<dbReference type="Gene3D" id="2.40.40.20">
    <property type="match status" value="1"/>
</dbReference>
<keyword evidence="6" id="KW-0408">Iron</keyword>
<protein>
    <submittedName>
        <fullName evidence="9">Molybdopterin oxidoreductase</fullName>
    </submittedName>
</protein>
<dbReference type="GO" id="GO:0046872">
    <property type="term" value="F:metal ion binding"/>
    <property type="evidence" value="ECO:0007669"/>
    <property type="project" value="UniProtKB-KW"/>
</dbReference>
<keyword evidence="5" id="KW-0560">Oxidoreductase</keyword>
<evidence type="ECO:0000256" key="7">
    <source>
        <dbReference type="ARBA" id="ARBA00023014"/>
    </source>
</evidence>
<dbReference type="Proteomes" id="UP000004416">
    <property type="component" value="Unassembled WGS sequence"/>
</dbReference>
<dbReference type="SUPFAM" id="SSF53706">
    <property type="entry name" value="Formate dehydrogenase/DMSO reductase, domains 1-3"/>
    <property type="match status" value="1"/>
</dbReference>
<dbReference type="Pfam" id="PF00384">
    <property type="entry name" value="Molybdopterin"/>
    <property type="match status" value="1"/>
</dbReference>
<evidence type="ECO:0000256" key="1">
    <source>
        <dbReference type="ARBA" id="ARBA00001942"/>
    </source>
</evidence>
<proteinExistence type="inferred from homology"/>
<dbReference type="InterPro" id="IPR006655">
    <property type="entry name" value="Mopterin_OxRdtase_prok_CS"/>
</dbReference>
<evidence type="ECO:0000256" key="4">
    <source>
        <dbReference type="ARBA" id="ARBA00022723"/>
    </source>
</evidence>
<dbReference type="GO" id="GO:0016491">
    <property type="term" value="F:oxidoreductase activity"/>
    <property type="evidence" value="ECO:0007669"/>
    <property type="project" value="UniProtKB-KW"/>
</dbReference>
<dbReference type="PANTHER" id="PTHR43742">
    <property type="entry name" value="TRIMETHYLAMINE-N-OXIDE REDUCTASE"/>
    <property type="match status" value="1"/>
</dbReference>
<dbReference type="Gene3D" id="3.40.228.10">
    <property type="entry name" value="Dimethylsulfoxide Reductase, domain 2"/>
    <property type="match status" value="1"/>
</dbReference>
<dbReference type="Pfam" id="PF01568">
    <property type="entry name" value="Molydop_binding"/>
    <property type="match status" value="1"/>
</dbReference>
<dbReference type="GO" id="GO:0051536">
    <property type="term" value="F:iron-sulfur cluster binding"/>
    <property type="evidence" value="ECO:0007669"/>
    <property type="project" value="UniProtKB-KW"/>
</dbReference>
<keyword evidence="3" id="KW-0500">Molybdenum</keyword>
<dbReference type="Pfam" id="PF04879">
    <property type="entry name" value="Molybdop_Fe4S4"/>
    <property type="match status" value="1"/>
</dbReference>
<keyword evidence="4" id="KW-0479">Metal-binding</keyword>
<dbReference type="InterPro" id="IPR006657">
    <property type="entry name" value="MoPterin_dinucl-bd_dom"/>
</dbReference>
<dbReference type="PANTHER" id="PTHR43742:SF6">
    <property type="entry name" value="OXIDOREDUCTASE YYAE-RELATED"/>
    <property type="match status" value="1"/>
</dbReference>
<evidence type="ECO:0000313" key="10">
    <source>
        <dbReference type="Proteomes" id="UP000004416"/>
    </source>
</evidence>
<sequence>MSLKIVSNARLIYPQSKRKKKQKTAHNNRFLLFEKIIKKEKRSMADYKEYLSGINRELYHEGEWQWQEGEYTVTRSHQYTAPGCHNSCGVLLYTKDGKLEKVEGDPLNPFNNGKLCMRCLNLVEAVDHPDRLKYPMKRVGERGENKWQRISWDEAYAMICEKVNYYKKNFGPESIVGVHGTGRNINWQLPMLFNAGIQTPNISTLFFSGFACYLPRIVGSTAVNGDFMIVDASVQHPDRYANAEWQAPECVIVWGNDPLKSNADGFLGHWLVQCMQMGTKIISVDPRLTWWSARAEVWLPIRPGTDAALAIGMLNIIIEEDLYDHDFVENWTYGFEELAARVKEYPVAKVAEITGLPAEKIQKAARLFAQAKPAAIQWGLAFEQQISCMSLVLAVADLIGITGNIDVPGGMLLVRHAFNAHRHYNCGSEFTPPEVAAKKLNGAAKGVAENSIVPHADSDVILRAMETGKPYPLKMLWVQSSNSLACPAMDAPRALEAMKKMEFILVADPFLTPTAVAVADIVLPVGMGPERNSVRNWWTPMRAQSKVCQYYEAKGDEEIVVEFGKRLNPEAFPFENDVDLLNWYLTMDGDYPGNWSDLREKTWEYWDWDAAYRKYEKGMLREDGEMGFNTPTGKLELAPLMYMQWELDPLPFHIEPPEGPVTTPELYAEYPLILTTGARSYEFFHSEHRQLPTMREFHPDPLVTMHPEVAAANGIKEGEWVWIESPRGRFKQKAYLTPGINPQVINAEHGWWFPEQGPENWFGVFDSNPNNLTRAEVTGQGGIGSPIKSMLCKIYKVEEGVNDLISPTEQVVKLGGFKHG</sequence>
<comment type="caution">
    <text evidence="9">The sequence shown here is derived from an EMBL/GenBank/DDBJ whole genome shotgun (WGS) entry which is preliminary data.</text>
</comment>
<dbReference type="SMART" id="SM00926">
    <property type="entry name" value="Molybdop_Fe4S4"/>
    <property type="match status" value="1"/>
</dbReference>
<name>G9XRZ9_DESHA</name>
<dbReference type="PATRIC" id="fig|537010.4.peg.3511"/>
<accession>G9XRZ9</accession>
<dbReference type="InterPro" id="IPR006656">
    <property type="entry name" value="Mopterin_OxRdtase"/>
</dbReference>
<keyword evidence="7" id="KW-0411">Iron-sulfur</keyword>
<comment type="similarity">
    <text evidence="2">Belongs to the prokaryotic molybdopterin-containing oxidoreductase family.</text>
</comment>
<reference evidence="9 10" key="1">
    <citation type="submission" date="2011-08" db="EMBL/GenBank/DDBJ databases">
        <authorList>
            <person name="Weinstock G."/>
            <person name="Sodergren E."/>
            <person name="Clifton S."/>
            <person name="Fulton L."/>
            <person name="Fulton B."/>
            <person name="Courtney L."/>
            <person name="Fronick C."/>
            <person name="Harrison M."/>
            <person name="Strong C."/>
            <person name="Farmer C."/>
            <person name="Delahaunty K."/>
            <person name="Markovic C."/>
            <person name="Hall O."/>
            <person name="Minx P."/>
            <person name="Tomlinson C."/>
            <person name="Mitreva M."/>
            <person name="Hou S."/>
            <person name="Chen J."/>
            <person name="Wollam A."/>
            <person name="Pepin K.H."/>
            <person name="Johnson M."/>
            <person name="Bhonagiri V."/>
            <person name="Zhang X."/>
            <person name="Suruliraj S."/>
            <person name="Warren W."/>
            <person name="Chinwalla A."/>
            <person name="Mardis E.R."/>
            <person name="Wilson R.K."/>
        </authorList>
    </citation>
    <scope>NUCLEOTIDE SEQUENCE [LARGE SCALE GENOMIC DNA]</scope>
    <source>
        <strain evidence="9 10">DP7</strain>
    </source>
</reference>
<comment type="cofactor">
    <cofactor evidence="1">
        <name>Mo-bis(molybdopterin guanine dinucleotide)</name>
        <dbReference type="ChEBI" id="CHEBI:60539"/>
    </cofactor>
</comment>
<dbReference type="InterPro" id="IPR009010">
    <property type="entry name" value="Asp_de-COase-like_dom_sf"/>
</dbReference>
<dbReference type="CDD" id="cd02781">
    <property type="entry name" value="MopB_CT_Acetylene-hydratase"/>
    <property type="match status" value="1"/>
</dbReference>
<evidence type="ECO:0000256" key="5">
    <source>
        <dbReference type="ARBA" id="ARBA00023002"/>
    </source>
</evidence>
<dbReference type="CDD" id="cd02759">
    <property type="entry name" value="MopB_Acetylene-hydratase"/>
    <property type="match status" value="1"/>
</dbReference>
<evidence type="ECO:0000256" key="2">
    <source>
        <dbReference type="ARBA" id="ARBA00010312"/>
    </source>
</evidence>
<evidence type="ECO:0000259" key="8">
    <source>
        <dbReference type="PROSITE" id="PS51669"/>
    </source>
</evidence>
<gene>
    <name evidence="9" type="ORF">HMPREF0322_03747</name>
</gene>
<dbReference type="SUPFAM" id="SSF50692">
    <property type="entry name" value="ADC-like"/>
    <property type="match status" value="1"/>
</dbReference>
<dbReference type="InterPro" id="IPR041930">
    <property type="entry name" value="Acetylene_hydratase"/>
</dbReference>
<dbReference type="AlphaFoldDB" id="G9XRZ9"/>
<organism evidence="9 10">
    <name type="scientific">Desulfitobacterium hafniense DP7</name>
    <dbReference type="NCBI Taxonomy" id="537010"/>
    <lineage>
        <taxon>Bacteria</taxon>
        <taxon>Bacillati</taxon>
        <taxon>Bacillota</taxon>
        <taxon>Clostridia</taxon>
        <taxon>Eubacteriales</taxon>
        <taxon>Desulfitobacteriaceae</taxon>
        <taxon>Desulfitobacterium</taxon>
    </lineage>
</organism>
<dbReference type="PROSITE" id="PS51669">
    <property type="entry name" value="4FE4S_MOW_BIS_MGD"/>
    <property type="match status" value="1"/>
</dbReference>